<gene>
    <name evidence="2" type="ORF">V1264_006397</name>
</gene>
<feature type="compositionally biased region" description="Low complexity" evidence="1">
    <location>
        <begin position="267"/>
        <end position="280"/>
    </location>
</feature>
<reference evidence="2 3" key="1">
    <citation type="submission" date="2024-02" db="EMBL/GenBank/DDBJ databases">
        <title>Chromosome-scale genome assembly of the rough periwinkle Littorina saxatilis.</title>
        <authorList>
            <person name="De Jode A."/>
            <person name="Faria R."/>
            <person name="Formenti G."/>
            <person name="Sims Y."/>
            <person name="Smith T.P."/>
            <person name="Tracey A."/>
            <person name="Wood J.M.D."/>
            <person name="Zagrodzka Z.B."/>
            <person name="Johannesson K."/>
            <person name="Butlin R.K."/>
            <person name="Leder E.H."/>
        </authorList>
    </citation>
    <scope>NUCLEOTIDE SEQUENCE [LARGE SCALE GENOMIC DNA]</scope>
    <source>
        <strain evidence="2">Snail1</strain>
        <tissue evidence="2">Muscle</tissue>
    </source>
</reference>
<name>A0AAN9AZ00_9CAEN</name>
<feature type="compositionally biased region" description="Polar residues" evidence="1">
    <location>
        <begin position="295"/>
        <end position="306"/>
    </location>
</feature>
<accession>A0AAN9AZ00</accession>
<feature type="compositionally biased region" description="Basic residues" evidence="1">
    <location>
        <begin position="206"/>
        <end position="223"/>
    </location>
</feature>
<dbReference type="Proteomes" id="UP001374579">
    <property type="component" value="Unassembled WGS sequence"/>
</dbReference>
<evidence type="ECO:0000313" key="2">
    <source>
        <dbReference type="EMBL" id="KAK7094914.1"/>
    </source>
</evidence>
<organism evidence="2 3">
    <name type="scientific">Littorina saxatilis</name>
    <dbReference type="NCBI Taxonomy" id="31220"/>
    <lineage>
        <taxon>Eukaryota</taxon>
        <taxon>Metazoa</taxon>
        <taxon>Spiralia</taxon>
        <taxon>Lophotrochozoa</taxon>
        <taxon>Mollusca</taxon>
        <taxon>Gastropoda</taxon>
        <taxon>Caenogastropoda</taxon>
        <taxon>Littorinimorpha</taxon>
        <taxon>Littorinoidea</taxon>
        <taxon>Littorinidae</taxon>
        <taxon>Littorina</taxon>
    </lineage>
</organism>
<proteinExistence type="predicted"/>
<evidence type="ECO:0000256" key="1">
    <source>
        <dbReference type="SAM" id="MobiDB-lite"/>
    </source>
</evidence>
<evidence type="ECO:0000313" key="3">
    <source>
        <dbReference type="Proteomes" id="UP001374579"/>
    </source>
</evidence>
<dbReference type="AlphaFoldDB" id="A0AAN9AZ00"/>
<feature type="region of interest" description="Disordered" evidence="1">
    <location>
        <begin position="62"/>
        <end position="135"/>
    </location>
</feature>
<dbReference type="EMBL" id="JBAMIC010000018">
    <property type="protein sequence ID" value="KAK7094914.1"/>
    <property type="molecule type" value="Genomic_DNA"/>
</dbReference>
<keyword evidence="3" id="KW-1185">Reference proteome</keyword>
<protein>
    <submittedName>
        <fullName evidence="2">Uncharacterized protein</fullName>
    </submittedName>
</protein>
<feature type="region of interest" description="Disordered" evidence="1">
    <location>
        <begin position="195"/>
        <end position="306"/>
    </location>
</feature>
<comment type="caution">
    <text evidence="2">The sequence shown here is derived from an EMBL/GenBank/DDBJ whole genome shotgun (WGS) entry which is preliminary data.</text>
</comment>
<feature type="compositionally biased region" description="Basic residues" evidence="1">
    <location>
        <begin position="70"/>
        <end position="80"/>
    </location>
</feature>
<sequence length="533" mass="57897">MVASFHSLYLGVRHVFDSVLRVQTEEKATQIDQILESQESVGGNFHFLSVASQEGTSRSVESNCAVGLSKRPKRKRNKRKAAADQAVKHNDEMSGWGRGNHPQRGRGYGQNYPTQQPLGHGAHAPQSFSGGRGFSAGLGRGYGGYTSANQPPGYYDQYQQQQPYIGAASNQQAWNHMAGQGRGFVTGMGRGMYGAGPRAAADSHRQGYRGKRGHGRARQKKPHSAGDAPETFLSSSSAHHHASPQTGVSTGLGRGFSPSQDSVRQQPVGAPRPGNAGAAGTSMGDSRSGMGPGLSPSQDSMRQQSVVTQKLGYTAAALSMGEFSSDPKALNAPQARGLQQHLDRVNFSSDSDLGKFINCLQSLESLWFHHPGQPALLEKEKQSRSVKILDKCLKDVENPWGAALYLTCTAKDYMTAKPSCLAYFCMRTFAKWCREDPRREKQGQQLLTAELKMAAFKAATGKHTAIFDAASSAFQLDGSNKEQFVESIRQFIASDRLKDVSQMAGLPTDDSPRALRDPHFQYLEGPWIPTAEF</sequence>